<dbReference type="CDD" id="cd00609">
    <property type="entry name" value="AAT_like"/>
    <property type="match status" value="1"/>
</dbReference>
<comment type="caution">
    <text evidence="7">The sequence shown here is derived from an EMBL/GenBank/DDBJ whole genome shotgun (WGS) entry which is preliminary data.</text>
</comment>
<evidence type="ECO:0000256" key="1">
    <source>
        <dbReference type="ARBA" id="ARBA00005384"/>
    </source>
</evidence>
<dbReference type="PANTHER" id="PTHR46577:SF1">
    <property type="entry name" value="HTH-TYPE TRANSCRIPTIONAL REGULATORY PROTEIN GABR"/>
    <property type="match status" value="1"/>
</dbReference>
<dbReference type="AlphaFoldDB" id="A0A176ZJM2"/>
<keyword evidence="8" id="KW-1185">Reference proteome</keyword>
<dbReference type="Pfam" id="PF00155">
    <property type="entry name" value="Aminotran_1_2"/>
    <property type="match status" value="1"/>
</dbReference>
<keyword evidence="5" id="KW-0804">Transcription</keyword>
<organism evidence="7 8">
    <name type="scientific">Bradyrhizobium neotropicale</name>
    <dbReference type="NCBI Taxonomy" id="1497615"/>
    <lineage>
        <taxon>Bacteria</taxon>
        <taxon>Pseudomonadati</taxon>
        <taxon>Pseudomonadota</taxon>
        <taxon>Alphaproteobacteria</taxon>
        <taxon>Hyphomicrobiales</taxon>
        <taxon>Nitrobacteraceae</taxon>
        <taxon>Bradyrhizobium</taxon>
    </lineage>
</organism>
<dbReference type="EMBL" id="LSEF01000008">
    <property type="protein sequence ID" value="OAF20015.1"/>
    <property type="molecule type" value="Genomic_DNA"/>
</dbReference>
<dbReference type="InterPro" id="IPR000524">
    <property type="entry name" value="Tscrpt_reg_HTH_GntR"/>
</dbReference>
<evidence type="ECO:0000256" key="3">
    <source>
        <dbReference type="ARBA" id="ARBA00023015"/>
    </source>
</evidence>
<evidence type="ECO:0000259" key="6">
    <source>
        <dbReference type="PROSITE" id="PS50949"/>
    </source>
</evidence>
<dbReference type="SMART" id="SM00345">
    <property type="entry name" value="HTH_GNTR"/>
    <property type="match status" value="1"/>
</dbReference>
<dbReference type="Proteomes" id="UP000077173">
    <property type="component" value="Unassembled WGS sequence"/>
</dbReference>
<evidence type="ECO:0000256" key="5">
    <source>
        <dbReference type="ARBA" id="ARBA00023163"/>
    </source>
</evidence>
<evidence type="ECO:0000313" key="8">
    <source>
        <dbReference type="Proteomes" id="UP000077173"/>
    </source>
</evidence>
<dbReference type="InterPro" id="IPR015421">
    <property type="entry name" value="PyrdxlP-dep_Trfase_major"/>
</dbReference>
<dbReference type="GO" id="GO:0003700">
    <property type="term" value="F:DNA-binding transcription factor activity"/>
    <property type="evidence" value="ECO:0007669"/>
    <property type="project" value="InterPro"/>
</dbReference>
<dbReference type="PROSITE" id="PS50949">
    <property type="entry name" value="HTH_GNTR"/>
    <property type="match status" value="1"/>
</dbReference>
<keyword evidence="7" id="KW-0808">Transferase</keyword>
<evidence type="ECO:0000256" key="2">
    <source>
        <dbReference type="ARBA" id="ARBA00022898"/>
    </source>
</evidence>
<dbReference type="InterPro" id="IPR004839">
    <property type="entry name" value="Aminotransferase_I/II_large"/>
</dbReference>
<dbReference type="RefSeq" id="WP_063675971.1">
    <property type="nucleotide sequence ID" value="NZ_LSEF01000008.1"/>
</dbReference>
<sequence>MVEMRTNPERRAGRMGARQIYEALRDQIMARVYGTDGALPSSRALADEMGVARSTVTVAYEQLAAEGFIEIRHGARPRVAPAVVERGRARVAPRTSTRVVRLSKFGERLQQDPPRWTEPPRGLVANFRYGELSPSDFPMLAWKKAVVAAMGRKPERLAYDDPCGSLRLRNALQGYLWRSRSVRCEVDQIVVVNGSQQGLDICARLLLDAGDRFVMEDPGYQMARHTFAATGAVAVPIPVDQDGLETEQLDGVEARLAYVTPSHQYPLGGVLPIGRRHQLLAWARKSNACVIEDDYDSEYRYDTKPIPPLHALEGSDNVIYLGTISKTLSPTLRIGYLVVPSGLRSLFGAAKQVMDRHTPLVEQDALAAMLESGAYDGHVRRVRRRNAERQQALLDALHRRFRGRVRIDGAAAGLHVVAWFDDVPQAREAALIEAARAKCVGIYPVSALFDGRRVGRRRSREAVGLVMGYAALETAQIERGCRLLAQAVDEVAHG</sequence>
<dbReference type="InterPro" id="IPR051446">
    <property type="entry name" value="HTH_trans_reg/aminotransferase"/>
</dbReference>
<dbReference type="InterPro" id="IPR036388">
    <property type="entry name" value="WH-like_DNA-bd_sf"/>
</dbReference>
<keyword evidence="3" id="KW-0805">Transcription regulation</keyword>
<reference evidence="7 8" key="1">
    <citation type="submission" date="2016-02" db="EMBL/GenBank/DDBJ databases">
        <title>Draft genome sequence of the strain BR 10247T Bradyrhizobium neotropicale isolated from nodules of Centrolobium paraense.</title>
        <authorList>
            <person name="Simoes-Araujo J.L."/>
            <person name="Barauna A.C."/>
            <person name="Silva K."/>
            <person name="Zilli J.E."/>
        </authorList>
    </citation>
    <scope>NUCLEOTIDE SEQUENCE [LARGE SCALE GENOMIC DNA]</scope>
    <source>
        <strain evidence="7 8">BR 10247</strain>
    </source>
</reference>
<dbReference type="Gene3D" id="3.40.640.10">
    <property type="entry name" value="Type I PLP-dependent aspartate aminotransferase-like (Major domain)"/>
    <property type="match status" value="1"/>
</dbReference>
<dbReference type="InterPro" id="IPR015424">
    <property type="entry name" value="PyrdxlP-dep_Trfase"/>
</dbReference>
<name>A0A176ZJM2_9BRAD</name>
<dbReference type="GO" id="GO:0030170">
    <property type="term" value="F:pyridoxal phosphate binding"/>
    <property type="evidence" value="ECO:0007669"/>
    <property type="project" value="InterPro"/>
</dbReference>
<comment type="similarity">
    <text evidence="1">In the C-terminal section; belongs to the class-I pyridoxal-phosphate-dependent aminotransferase family.</text>
</comment>
<protein>
    <submittedName>
        <fullName evidence="7">Aspartate aminotransferase</fullName>
    </submittedName>
</protein>
<dbReference type="PRINTS" id="PR00035">
    <property type="entry name" value="HTHGNTR"/>
</dbReference>
<gene>
    <name evidence="7" type="ORF">AXW67_34310</name>
</gene>
<feature type="domain" description="HTH gntR-type" evidence="6">
    <location>
        <begin position="14"/>
        <end position="82"/>
    </location>
</feature>
<dbReference type="InterPro" id="IPR036390">
    <property type="entry name" value="WH_DNA-bd_sf"/>
</dbReference>
<dbReference type="SUPFAM" id="SSF53383">
    <property type="entry name" value="PLP-dependent transferases"/>
    <property type="match status" value="1"/>
</dbReference>
<dbReference type="CDD" id="cd07377">
    <property type="entry name" value="WHTH_GntR"/>
    <property type="match status" value="1"/>
</dbReference>
<proteinExistence type="inferred from homology"/>
<evidence type="ECO:0000313" key="7">
    <source>
        <dbReference type="EMBL" id="OAF20015.1"/>
    </source>
</evidence>
<accession>A0A176ZJM2</accession>
<keyword evidence="4" id="KW-0238">DNA-binding</keyword>
<dbReference type="Pfam" id="PF00392">
    <property type="entry name" value="GntR"/>
    <property type="match status" value="1"/>
</dbReference>
<keyword evidence="7" id="KW-0032">Aminotransferase</keyword>
<dbReference type="GO" id="GO:0003677">
    <property type="term" value="F:DNA binding"/>
    <property type="evidence" value="ECO:0007669"/>
    <property type="project" value="UniProtKB-KW"/>
</dbReference>
<dbReference type="PANTHER" id="PTHR46577">
    <property type="entry name" value="HTH-TYPE TRANSCRIPTIONAL REGULATORY PROTEIN GABR"/>
    <property type="match status" value="1"/>
</dbReference>
<keyword evidence="2" id="KW-0663">Pyridoxal phosphate</keyword>
<dbReference type="SUPFAM" id="SSF46785">
    <property type="entry name" value="Winged helix' DNA-binding domain"/>
    <property type="match status" value="1"/>
</dbReference>
<dbReference type="Gene3D" id="1.10.10.10">
    <property type="entry name" value="Winged helix-like DNA-binding domain superfamily/Winged helix DNA-binding domain"/>
    <property type="match status" value="1"/>
</dbReference>
<dbReference type="GO" id="GO:0008483">
    <property type="term" value="F:transaminase activity"/>
    <property type="evidence" value="ECO:0007669"/>
    <property type="project" value="UniProtKB-KW"/>
</dbReference>
<evidence type="ECO:0000256" key="4">
    <source>
        <dbReference type="ARBA" id="ARBA00023125"/>
    </source>
</evidence>